<evidence type="ECO:0000313" key="1">
    <source>
        <dbReference type="EMBL" id="RHG30900.1"/>
    </source>
</evidence>
<dbReference type="Gene3D" id="1.10.260.40">
    <property type="entry name" value="lambda repressor-like DNA-binding domains"/>
    <property type="match status" value="1"/>
</dbReference>
<name>A0A3R6DMR7_9FIRM</name>
<dbReference type="AlphaFoldDB" id="A0A3R6DMR7"/>
<dbReference type="Proteomes" id="UP000284051">
    <property type="component" value="Unassembled WGS sequence"/>
</dbReference>
<proteinExistence type="predicted"/>
<organism evidence="1 2">
    <name type="scientific">Roseburia intestinalis</name>
    <dbReference type="NCBI Taxonomy" id="166486"/>
    <lineage>
        <taxon>Bacteria</taxon>
        <taxon>Bacillati</taxon>
        <taxon>Bacillota</taxon>
        <taxon>Clostridia</taxon>
        <taxon>Lachnospirales</taxon>
        <taxon>Lachnospiraceae</taxon>
        <taxon>Roseburia</taxon>
    </lineage>
</organism>
<dbReference type="EMBL" id="QRID01000001">
    <property type="protein sequence ID" value="RHG30900.1"/>
    <property type="molecule type" value="Genomic_DNA"/>
</dbReference>
<evidence type="ECO:0000313" key="2">
    <source>
        <dbReference type="Proteomes" id="UP000284051"/>
    </source>
</evidence>
<gene>
    <name evidence="1" type="ORF">DW264_01240</name>
</gene>
<reference evidence="1 2" key="1">
    <citation type="submission" date="2018-08" db="EMBL/GenBank/DDBJ databases">
        <title>A genome reference for cultivated species of the human gut microbiota.</title>
        <authorList>
            <person name="Zou Y."/>
            <person name="Xue W."/>
            <person name="Luo G."/>
        </authorList>
    </citation>
    <scope>NUCLEOTIDE SEQUENCE [LARGE SCALE GENOMIC DNA]</scope>
    <source>
        <strain evidence="1 2">AM22-21LB</strain>
    </source>
</reference>
<sequence length="86" mass="10139">MISIDNNSNNVNKNMEEKQVKKEEVKLLMKQNQVKQWEVAEAMGISEFTLCRWLRKDLKGKQLERLNSAIKKVRSGKEETHREEGH</sequence>
<dbReference type="GO" id="GO:0003677">
    <property type="term" value="F:DNA binding"/>
    <property type="evidence" value="ECO:0007669"/>
    <property type="project" value="InterPro"/>
</dbReference>
<dbReference type="InterPro" id="IPR010982">
    <property type="entry name" value="Lambda_DNA-bd_dom_sf"/>
</dbReference>
<accession>A0A3R6DMR7</accession>
<protein>
    <submittedName>
        <fullName evidence="1">Uncharacterized protein</fullName>
    </submittedName>
</protein>
<dbReference type="SUPFAM" id="SSF47413">
    <property type="entry name" value="lambda repressor-like DNA-binding domains"/>
    <property type="match status" value="1"/>
</dbReference>
<comment type="caution">
    <text evidence="1">The sequence shown here is derived from an EMBL/GenBank/DDBJ whole genome shotgun (WGS) entry which is preliminary data.</text>
</comment>